<dbReference type="AlphaFoldDB" id="A0A0H1R4V1"/>
<accession>A0A0H1R4V1</accession>
<dbReference type="PROSITE" id="PS00330">
    <property type="entry name" value="HEMOLYSIN_CALCIUM"/>
    <property type="match status" value="2"/>
</dbReference>
<dbReference type="Proteomes" id="UP000035489">
    <property type="component" value="Unassembled WGS sequence"/>
</dbReference>
<dbReference type="PANTHER" id="PTHR38340:SF1">
    <property type="entry name" value="S-LAYER PROTEIN"/>
    <property type="match status" value="1"/>
</dbReference>
<dbReference type="Pfam" id="PF00353">
    <property type="entry name" value="HemolysinCabind"/>
    <property type="match status" value="1"/>
</dbReference>
<dbReference type="GO" id="GO:0005509">
    <property type="term" value="F:calcium ion binding"/>
    <property type="evidence" value="ECO:0007669"/>
    <property type="project" value="InterPro"/>
</dbReference>
<evidence type="ECO:0000256" key="3">
    <source>
        <dbReference type="SAM" id="MobiDB-lite"/>
    </source>
</evidence>
<keyword evidence="2" id="KW-0964">Secreted</keyword>
<evidence type="ECO:0000313" key="4">
    <source>
        <dbReference type="EMBL" id="KLK90173.1"/>
    </source>
</evidence>
<organism evidence="4 5">
    <name type="scientific">Microvirga vignae</name>
    <dbReference type="NCBI Taxonomy" id="1225564"/>
    <lineage>
        <taxon>Bacteria</taxon>
        <taxon>Pseudomonadati</taxon>
        <taxon>Pseudomonadota</taxon>
        <taxon>Alphaproteobacteria</taxon>
        <taxon>Hyphomicrobiales</taxon>
        <taxon>Methylobacteriaceae</taxon>
        <taxon>Microvirga</taxon>
    </lineage>
</organism>
<dbReference type="PATRIC" id="fig|1225564.3.peg.7082"/>
<dbReference type="GO" id="GO:0005615">
    <property type="term" value="C:extracellular space"/>
    <property type="evidence" value="ECO:0007669"/>
    <property type="project" value="InterPro"/>
</dbReference>
<dbReference type="PRINTS" id="PR00313">
    <property type="entry name" value="CABNDNGRPT"/>
</dbReference>
<dbReference type="PANTHER" id="PTHR38340">
    <property type="entry name" value="S-LAYER PROTEIN"/>
    <property type="match status" value="1"/>
</dbReference>
<dbReference type="SUPFAM" id="SSF51120">
    <property type="entry name" value="beta-Roll"/>
    <property type="match status" value="1"/>
</dbReference>
<proteinExistence type="predicted"/>
<evidence type="ECO:0000256" key="1">
    <source>
        <dbReference type="ARBA" id="ARBA00004613"/>
    </source>
</evidence>
<name>A0A0H1R4V1_9HYPH</name>
<dbReference type="InterPro" id="IPR050557">
    <property type="entry name" value="RTX_toxin/Mannuronan_C5-epim"/>
</dbReference>
<dbReference type="Gene3D" id="2.150.10.10">
    <property type="entry name" value="Serralysin-like metalloprotease, C-terminal"/>
    <property type="match status" value="1"/>
</dbReference>
<comment type="caution">
    <text evidence="4">The sequence shown here is derived from an EMBL/GenBank/DDBJ whole genome shotgun (WGS) entry which is preliminary data.</text>
</comment>
<dbReference type="InterPro" id="IPR018511">
    <property type="entry name" value="Hemolysin-typ_Ca-bd_CS"/>
</dbReference>
<gene>
    <name evidence="4" type="ORF">AA309_27240</name>
</gene>
<dbReference type="InterPro" id="IPR011049">
    <property type="entry name" value="Serralysin-like_metalloprot_C"/>
</dbReference>
<comment type="subcellular location">
    <subcellularLocation>
        <location evidence="1">Secreted</location>
    </subcellularLocation>
</comment>
<reference evidence="4 5" key="1">
    <citation type="submission" date="2015-05" db="EMBL/GenBank/DDBJ databases">
        <title>Draft genome sequence of Microvirga vignae strain BR3299, a novel nitrogen fixing bacteria isolated from Brazil semi-aired region.</title>
        <authorList>
            <person name="Zilli J.E."/>
            <person name="Passos S.R."/>
            <person name="Leite J."/>
            <person name="Baldani J.I."/>
            <person name="Xavier G.R."/>
            <person name="Rumjaneck N.G."/>
            <person name="Simoes-Araujo J.L."/>
        </authorList>
    </citation>
    <scope>NUCLEOTIDE SEQUENCE [LARGE SCALE GENOMIC DNA]</scope>
    <source>
        <strain evidence="4 5">BR3299</strain>
    </source>
</reference>
<dbReference type="InterPro" id="IPR001343">
    <property type="entry name" value="Hemolysn_Ca-bd"/>
</dbReference>
<evidence type="ECO:0000256" key="2">
    <source>
        <dbReference type="ARBA" id="ARBA00022525"/>
    </source>
</evidence>
<dbReference type="STRING" id="1225564.AA309_27240"/>
<dbReference type="OrthoDB" id="5380561at2"/>
<feature type="non-terminal residue" evidence="4">
    <location>
        <position position="1"/>
    </location>
</feature>
<feature type="region of interest" description="Disordered" evidence="3">
    <location>
        <begin position="1"/>
        <end position="35"/>
    </location>
</feature>
<dbReference type="RefSeq" id="WP_047192171.1">
    <property type="nucleotide sequence ID" value="NZ_LCYG01000093.1"/>
</dbReference>
<evidence type="ECO:0008006" key="6">
    <source>
        <dbReference type="Google" id="ProtNLM"/>
    </source>
</evidence>
<protein>
    <recommendedName>
        <fullName evidence="6">Calcium-binding protein</fullName>
    </recommendedName>
</protein>
<evidence type="ECO:0000313" key="5">
    <source>
        <dbReference type="Proteomes" id="UP000035489"/>
    </source>
</evidence>
<dbReference type="EMBL" id="LCYG01000093">
    <property type="protein sequence ID" value="KLK90173.1"/>
    <property type="molecule type" value="Genomic_DNA"/>
</dbReference>
<keyword evidence="5" id="KW-1185">Reference proteome</keyword>
<sequence>AINYKDLSINGSAGTTPSPTPSPTPIGTINGTSGNDVLNGTTNADTISGLGGNDKINGGAGNDVLSGGVGSDIFVFNTTLNASTNVDKITDFDPLYDTIHLENAVMGQVGSWGNLASGKFRVGSKALDSDDRIIYNATTGDLSYDADGTGYRAQIKFATLAPNLKLTAADFYIL</sequence>